<accession>A0ABY4WCS0</accession>
<dbReference type="Pfam" id="PF08868">
    <property type="entry name" value="YugN"/>
    <property type="match status" value="1"/>
</dbReference>
<sequence>MKTIQSSLEGTRATYGYFRESLEPDGFTLSNWDYNGGFLDKKLDDEGMVYLRIPVQVQEGELDGADAWLEMGTPFVLKHVYQQDVEEDIGYISAVGSAAMNQFQEPVDKDGEVEDYWLRKAEAIIRDLENRFE</sequence>
<reference evidence="1" key="1">
    <citation type="submission" date="2022-06" db="EMBL/GenBank/DDBJ databases">
        <title>Genome sequencing of Brevibacillus sp. BB3-R1.</title>
        <authorList>
            <person name="Heo J."/>
            <person name="Lee D."/>
            <person name="Won M."/>
            <person name="Han B.-H."/>
            <person name="Hong S.-B."/>
            <person name="Kwon S.-W."/>
        </authorList>
    </citation>
    <scope>NUCLEOTIDE SEQUENCE</scope>
    <source>
        <strain evidence="1">BB3-R1</strain>
    </source>
</reference>
<evidence type="ECO:0000313" key="1">
    <source>
        <dbReference type="EMBL" id="USG64867.1"/>
    </source>
</evidence>
<dbReference type="InterPro" id="IPR036491">
    <property type="entry name" value="YugN-like_sf"/>
</dbReference>
<dbReference type="Gene3D" id="3.30.310.100">
    <property type="entry name" value="YugN-like"/>
    <property type="match status" value="1"/>
</dbReference>
<dbReference type="EMBL" id="CP098755">
    <property type="protein sequence ID" value="USG64867.1"/>
    <property type="molecule type" value="Genomic_DNA"/>
</dbReference>
<dbReference type="RefSeq" id="WP_251871975.1">
    <property type="nucleotide sequence ID" value="NZ_CP098755.1"/>
</dbReference>
<protein>
    <submittedName>
        <fullName evidence="1">YugN-like family protein</fullName>
    </submittedName>
</protein>
<proteinExistence type="predicted"/>
<gene>
    <name evidence="1" type="ORF">NDK47_22520</name>
</gene>
<dbReference type="SUPFAM" id="SSF160755">
    <property type="entry name" value="YugN-like"/>
    <property type="match status" value="1"/>
</dbReference>
<keyword evidence="2" id="KW-1185">Reference proteome</keyword>
<dbReference type="InterPro" id="IPR014967">
    <property type="entry name" value="Uncharacterised_YugN-like"/>
</dbReference>
<organism evidence="1 2">
    <name type="scientific">Brevibacillus ruminantium</name>
    <dbReference type="NCBI Taxonomy" id="2950604"/>
    <lineage>
        <taxon>Bacteria</taxon>
        <taxon>Bacillati</taxon>
        <taxon>Bacillota</taxon>
        <taxon>Bacilli</taxon>
        <taxon>Bacillales</taxon>
        <taxon>Paenibacillaceae</taxon>
        <taxon>Brevibacillus</taxon>
    </lineage>
</organism>
<name>A0ABY4WCS0_9BACL</name>
<dbReference type="Proteomes" id="UP001056500">
    <property type="component" value="Chromosome"/>
</dbReference>
<evidence type="ECO:0000313" key="2">
    <source>
        <dbReference type="Proteomes" id="UP001056500"/>
    </source>
</evidence>